<dbReference type="AlphaFoldDB" id="A0A5N5QT63"/>
<proteinExistence type="inferred from homology"/>
<keyword evidence="5" id="KW-0813">Transport</keyword>
<gene>
    <name evidence="8" type="ORF">CTheo_1890</name>
</gene>
<keyword evidence="5" id="KW-0653">Protein transport</keyword>
<evidence type="ECO:0000313" key="8">
    <source>
        <dbReference type="EMBL" id="KAB5594743.1"/>
    </source>
</evidence>
<protein>
    <recommendedName>
        <fullName evidence="2">Ubiquitin-like-conjugating enzyme ATG10</fullName>
    </recommendedName>
    <alternativeName>
        <fullName evidence="7">Autophagy-related protein 10</fullName>
    </alternativeName>
</protein>
<dbReference type="GO" id="GO:0015031">
    <property type="term" value="P:protein transport"/>
    <property type="evidence" value="ECO:0007669"/>
    <property type="project" value="UniProtKB-KW"/>
</dbReference>
<evidence type="ECO:0000256" key="1">
    <source>
        <dbReference type="ARBA" id="ARBA00005696"/>
    </source>
</evidence>
<evidence type="ECO:0000313" key="9">
    <source>
        <dbReference type="Proteomes" id="UP000383932"/>
    </source>
</evidence>
<dbReference type="EMBL" id="SSOP01000017">
    <property type="protein sequence ID" value="KAB5594743.1"/>
    <property type="molecule type" value="Genomic_DNA"/>
</dbReference>
<comment type="caution">
    <text evidence="8">The sequence shown here is derived from an EMBL/GenBank/DDBJ whole genome shotgun (WGS) entry which is preliminary data.</text>
</comment>
<keyword evidence="9" id="KW-1185">Reference proteome</keyword>
<keyword evidence="4" id="KW-0833">Ubl conjugation pathway</keyword>
<dbReference type="OrthoDB" id="4089664at2759"/>
<evidence type="ECO:0000256" key="2">
    <source>
        <dbReference type="ARBA" id="ARBA00021099"/>
    </source>
</evidence>
<dbReference type="GO" id="GO:0061651">
    <property type="term" value="F:Atg12 conjugating enzyme activity"/>
    <property type="evidence" value="ECO:0007669"/>
    <property type="project" value="TreeGrafter"/>
</dbReference>
<dbReference type="GO" id="GO:0005829">
    <property type="term" value="C:cytosol"/>
    <property type="evidence" value="ECO:0007669"/>
    <property type="project" value="TreeGrafter"/>
</dbReference>
<evidence type="ECO:0000256" key="7">
    <source>
        <dbReference type="ARBA" id="ARBA00029833"/>
    </source>
</evidence>
<dbReference type="Proteomes" id="UP000383932">
    <property type="component" value="Unassembled WGS sequence"/>
</dbReference>
<evidence type="ECO:0000256" key="5">
    <source>
        <dbReference type="ARBA" id="ARBA00022927"/>
    </source>
</evidence>
<dbReference type="PANTHER" id="PTHR14957:SF1">
    <property type="entry name" value="UBIQUITIN-LIKE-CONJUGATING ENZYME ATG10"/>
    <property type="match status" value="1"/>
</dbReference>
<keyword evidence="3" id="KW-0808">Transferase</keyword>
<reference evidence="8 9" key="1">
    <citation type="journal article" date="2019" name="Fungal Biol. Biotechnol.">
        <title>Draft genome sequence of fastidious pathogen Ceratobasidium theobromae, which causes vascular-streak dieback in Theobroma cacao.</title>
        <authorList>
            <person name="Ali S.S."/>
            <person name="Asman A."/>
            <person name="Shao J."/>
            <person name="Firmansyah A.P."/>
            <person name="Susilo A.W."/>
            <person name="Rosmana A."/>
            <person name="McMahon P."/>
            <person name="Junaid M."/>
            <person name="Guest D."/>
            <person name="Kheng T.Y."/>
            <person name="Meinhardt L.W."/>
            <person name="Bailey B.A."/>
        </authorList>
    </citation>
    <scope>NUCLEOTIDE SEQUENCE [LARGE SCALE GENOMIC DNA]</scope>
    <source>
        <strain evidence="8 9">CT2</strain>
    </source>
</reference>
<evidence type="ECO:0000256" key="4">
    <source>
        <dbReference type="ARBA" id="ARBA00022786"/>
    </source>
</evidence>
<dbReference type="InterPro" id="IPR007135">
    <property type="entry name" value="Atg3/Atg10"/>
</dbReference>
<dbReference type="PANTHER" id="PTHR14957">
    <property type="entry name" value="UBIQUITIN-LIKE-CONJUGATING ENZYME ATG10"/>
    <property type="match status" value="1"/>
</dbReference>
<organism evidence="8 9">
    <name type="scientific">Ceratobasidium theobromae</name>
    <dbReference type="NCBI Taxonomy" id="1582974"/>
    <lineage>
        <taxon>Eukaryota</taxon>
        <taxon>Fungi</taxon>
        <taxon>Dikarya</taxon>
        <taxon>Basidiomycota</taxon>
        <taxon>Agaricomycotina</taxon>
        <taxon>Agaricomycetes</taxon>
        <taxon>Cantharellales</taxon>
        <taxon>Ceratobasidiaceae</taxon>
        <taxon>Ceratobasidium</taxon>
    </lineage>
</organism>
<keyword evidence="6" id="KW-0072">Autophagy</keyword>
<dbReference type="Pfam" id="PF03987">
    <property type="entry name" value="Autophagy_act_C"/>
    <property type="match status" value="1"/>
</dbReference>
<dbReference type="Gene3D" id="3.30.1460.50">
    <property type="match status" value="1"/>
</dbReference>
<dbReference type="GO" id="GO:0000045">
    <property type="term" value="P:autophagosome assembly"/>
    <property type="evidence" value="ECO:0007669"/>
    <property type="project" value="TreeGrafter"/>
</dbReference>
<accession>A0A5N5QT63</accession>
<dbReference type="GO" id="GO:0000422">
    <property type="term" value="P:autophagy of mitochondrion"/>
    <property type="evidence" value="ECO:0007669"/>
    <property type="project" value="TreeGrafter"/>
</dbReference>
<sequence length="245" mass="27624">MDSPATLSRDEFNRACQAFTQLNSGASGNYDGFGSWTWTEHKTIPVWGHLTRTSFSKILNKEEAMSVDDAFSEAGRELFEDEDDSCAHVDHQEDRVYFYESIAWHPTYMVPTYYFQTVDSGRLFFGHAALKLKHAIGGSPISLAQIVRTTRFRRRTLLDMAVGVTAYSVQPSESSSAQFPLISQGDHPILGTPHWYFHPCETAAAVREILGHSLNTAWDPNRIECLLRWLKSWLAVLTTAIDLSS</sequence>
<dbReference type="GO" id="GO:0032446">
    <property type="term" value="P:protein modification by small protein conjugation"/>
    <property type="evidence" value="ECO:0007669"/>
    <property type="project" value="TreeGrafter"/>
</dbReference>
<name>A0A5N5QT63_9AGAM</name>
<comment type="similarity">
    <text evidence="1">Belongs to the ATG10 family.</text>
</comment>
<evidence type="ECO:0000256" key="6">
    <source>
        <dbReference type="ARBA" id="ARBA00023006"/>
    </source>
</evidence>
<evidence type="ECO:0000256" key="3">
    <source>
        <dbReference type="ARBA" id="ARBA00022679"/>
    </source>
</evidence>